<dbReference type="Proteomes" id="UP000264589">
    <property type="component" value="Unassembled WGS sequence"/>
</dbReference>
<dbReference type="InterPro" id="IPR004843">
    <property type="entry name" value="Calcineurin-like_PHP"/>
</dbReference>
<dbReference type="Pfam" id="PF00149">
    <property type="entry name" value="Metallophos"/>
    <property type="match status" value="1"/>
</dbReference>
<dbReference type="InterPro" id="IPR029052">
    <property type="entry name" value="Metallo-depent_PP-like"/>
</dbReference>
<dbReference type="AlphaFoldDB" id="A0A371RI89"/>
<comment type="caution">
    <text evidence="6">The sequence shown here is derived from an EMBL/GenBank/DDBJ whole genome shotgun (WGS) entry which is preliminary data.</text>
</comment>
<comment type="similarity">
    <text evidence="4">Belongs to the cyclic nucleotide phosphodiesterase class-III family.</text>
</comment>
<dbReference type="Gene3D" id="3.60.21.10">
    <property type="match status" value="1"/>
</dbReference>
<keyword evidence="1" id="KW-0479">Metal-binding</keyword>
<dbReference type="PANTHER" id="PTHR42988:SF2">
    <property type="entry name" value="CYCLIC NUCLEOTIDE PHOSPHODIESTERASE CBUA0032-RELATED"/>
    <property type="match status" value="1"/>
</dbReference>
<evidence type="ECO:0000313" key="6">
    <source>
        <dbReference type="EMBL" id="RFB05152.1"/>
    </source>
</evidence>
<evidence type="ECO:0000256" key="1">
    <source>
        <dbReference type="ARBA" id="ARBA00022723"/>
    </source>
</evidence>
<dbReference type="GO" id="GO:0016787">
    <property type="term" value="F:hydrolase activity"/>
    <property type="evidence" value="ECO:0007669"/>
    <property type="project" value="UniProtKB-KW"/>
</dbReference>
<protein>
    <submittedName>
        <fullName evidence="6">Metallophosphoesterase</fullName>
    </submittedName>
</protein>
<dbReference type="SUPFAM" id="SSF56300">
    <property type="entry name" value="Metallo-dependent phosphatases"/>
    <property type="match status" value="1"/>
</dbReference>
<feature type="domain" description="Calcineurin-like phosphoesterase" evidence="5">
    <location>
        <begin position="5"/>
        <end position="195"/>
    </location>
</feature>
<evidence type="ECO:0000313" key="7">
    <source>
        <dbReference type="Proteomes" id="UP000264589"/>
    </source>
</evidence>
<keyword evidence="7" id="KW-1185">Reference proteome</keyword>
<reference evidence="6 7" key="1">
    <citation type="submission" date="2018-08" db="EMBL/GenBank/DDBJ databases">
        <title>Parvularcula sp. SM1705, isolated from surface water of the South Sea China.</title>
        <authorList>
            <person name="Sun L."/>
        </authorList>
    </citation>
    <scope>NUCLEOTIDE SEQUENCE [LARGE SCALE GENOMIC DNA]</scope>
    <source>
        <strain evidence="6 7">SM1705</strain>
    </source>
</reference>
<keyword evidence="2" id="KW-0378">Hydrolase</keyword>
<dbReference type="GO" id="GO:0046872">
    <property type="term" value="F:metal ion binding"/>
    <property type="evidence" value="ECO:0007669"/>
    <property type="project" value="UniProtKB-KW"/>
</dbReference>
<organism evidence="6 7">
    <name type="scientific">Parvularcula marina</name>
    <dbReference type="NCBI Taxonomy" id="2292771"/>
    <lineage>
        <taxon>Bacteria</taxon>
        <taxon>Pseudomonadati</taxon>
        <taxon>Pseudomonadota</taxon>
        <taxon>Alphaproteobacteria</taxon>
        <taxon>Parvularculales</taxon>
        <taxon>Parvularculaceae</taxon>
        <taxon>Parvularcula</taxon>
    </lineage>
</organism>
<gene>
    <name evidence="6" type="ORF">DX908_07730</name>
</gene>
<dbReference type="InterPro" id="IPR050884">
    <property type="entry name" value="CNP_phosphodiesterase-III"/>
</dbReference>
<sequence length="270" mass="30143">MNITRLAHVADLHFGALDKAALDVFTSFIQSNNVEGIVISGDLTQRGSHHEFEQFKAWSREVSVPLICVPGNHDTPMYSVARRAISPFRRYNSYTDHIPASGTFGSFQVEGLNTARGWQFRLNWAEGSVRQGDLTELLGRYPKDSDTISVIACHHPFLSPPSSPLRIRTRRGVWASRAVADSKVSLLLAGHVHTPTTTWRGTKEKGYLSVTSGTLSQRLRRHPPSFNLISLYQDKIEIEAVMATEAQAGHRKILGTWPRQGSQILPHPNR</sequence>
<evidence type="ECO:0000256" key="4">
    <source>
        <dbReference type="ARBA" id="ARBA00025742"/>
    </source>
</evidence>
<dbReference type="OrthoDB" id="651281at2"/>
<accession>A0A371RI89</accession>
<dbReference type="RefSeq" id="WP_116391783.1">
    <property type="nucleotide sequence ID" value="NZ_QUQO01000001.1"/>
</dbReference>
<evidence type="ECO:0000256" key="3">
    <source>
        <dbReference type="ARBA" id="ARBA00023004"/>
    </source>
</evidence>
<name>A0A371RI89_9PROT</name>
<dbReference type="InParanoid" id="A0A371RI89"/>
<keyword evidence="3" id="KW-0408">Iron</keyword>
<evidence type="ECO:0000256" key="2">
    <source>
        <dbReference type="ARBA" id="ARBA00022801"/>
    </source>
</evidence>
<dbReference type="EMBL" id="QUQO01000001">
    <property type="protein sequence ID" value="RFB05152.1"/>
    <property type="molecule type" value="Genomic_DNA"/>
</dbReference>
<dbReference type="PANTHER" id="PTHR42988">
    <property type="entry name" value="PHOSPHOHYDROLASE"/>
    <property type="match status" value="1"/>
</dbReference>
<proteinExistence type="inferred from homology"/>
<evidence type="ECO:0000259" key="5">
    <source>
        <dbReference type="Pfam" id="PF00149"/>
    </source>
</evidence>